<keyword evidence="4" id="KW-0274">FAD</keyword>
<dbReference type="InterPro" id="IPR016166">
    <property type="entry name" value="FAD-bd_PCMH"/>
</dbReference>
<accession>A0ABN3PW26</accession>
<evidence type="ECO:0000259" key="7">
    <source>
        <dbReference type="PROSITE" id="PS51387"/>
    </source>
</evidence>
<dbReference type="RefSeq" id="WP_344542766.1">
    <property type="nucleotide sequence ID" value="NZ_BAAATD010000005.1"/>
</dbReference>
<dbReference type="InterPro" id="IPR006094">
    <property type="entry name" value="Oxid_FAD_bind_N"/>
</dbReference>
<dbReference type="InterPro" id="IPR006093">
    <property type="entry name" value="Oxy_OxRdtase_FAD_BS"/>
</dbReference>
<reference evidence="8 9" key="1">
    <citation type="journal article" date="2019" name="Int. J. Syst. Evol. Microbiol.">
        <title>The Global Catalogue of Microorganisms (GCM) 10K type strain sequencing project: providing services to taxonomists for standard genome sequencing and annotation.</title>
        <authorList>
            <consortium name="The Broad Institute Genomics Platform"/>
            <consortium name="The Broad Institute Genome Sequencing Center for Infectious Disease"/>
            <person name="Wu L."/>
            <person name="Ma J."/>
        </authorList>
    </citation>
    <scope>NUCLEOTIDE SEQUENCE [LARGE SCALE GENOMIC DNA]</scope>
    <source>
        <strain evidence="8 9">JCM 6833</strain>
    </source>
</reference>
<keyword evidence="6" id="KW-0732">Signal</keyword>
<proteinExistence type="inferred from homology"/>
<dbReference type="InterPro" id="IPR016169">
    <property type="entry name" value="FAD-bd_PCMH_sub2"/>
</dbReference>
<dbReference type="PANTHER" id="PTHR42973:SF39">
    <property type="entry name" value="FAD-BINDING PCMH-TYPE DOMAIN-CONTAINING PROTEIN"/>
    <property type="match status" value="1"/>
</dbReference>
<dbReference type="PROSITE" id="PS51387">
    <property type="entry name" value="FAD_PCMH"/>
    <property type="match status" value="1"/>
</dbReference>
<keyword evidence="5" id="KW-0560">Oxidoreductase</keyword>
<dbReference type="EMBL" id="BAAATD010000005">
    <property type="protein sequence ID" value="GAA2601516.1"/>
    <property type="molecule type" value="Genomic_DNA"/>
</dbReference>
<keyword evidence="9" id="KW-1185">Reference proteome</keyword>
<dbReference type="PANTHER" id="PTHR42973">
    <property type="entry name" value="BINDING OXIDOREDUCTASE, PUTATIVE (AFU_ORTHOLOGUE AFUA_1G17690)-RELATED"/>
    <property type="match status" value="1"/>
</dbReference>
<dbReference type="SUPFAM" id="SSF56176">
    <property type="entry name" value="FAD-binding/transporter-associated domain-like"/>
    <property type="match status" value="1"/>
</dbReference>
<name>A0ABN3PW26_9ACTN</name>
<evidence type="ECO:0000313" key="8">
    <source>
        <dbReference type="EMBL" id="GAA2601516.1"/>
    </source>
</evidence>
<dbReference type="PROSITE" id="PS51318">
    <property type="entry name" value="TAT"/>
    <property type="match status" value="1"/>
</dbReference>
<evidence type="ECO:0000313" key="9">
    <source>
        <dbReference type="Proteomes" id="UP001501509"/>
    </source>
</evidence>
<keyword evidence="3" id="KW-0285">Flavoprotein</keyword>
<dbReference type="InterPro" id="IPR036318">
    <property type="entry name" value="FAD-bd_PCMH-like_sf"/>
</dbReference>
<feature type="chain" id="PRO_5047278005" evidence="6">
    <location>
        <begin position="35"/>
        <end position="539"/>
    </location>
</feature>
<comment type="similarity">
    <text evidence="2">Belongs to the oxygen-dependent FAD-linked oxidoreductase family.</text>
</comment>
<dbReference type="Gene3D" id="3.40.462.20">
    <property type="match status" value="1"/>
</dbReference>
<feature type="signal peptide" evidence="6">
    <location>
        <begin position="1"/>
        <end position="34"/>
    </location>
</feature>
<evidence type="ECO:0000256" key="1">
    <source>
        <dbReference type="ARBA" id="ARBA00001974"/>
    </source>
</evidence>
<evidence type="ECO:0000256" key="2">
    <source>
        <dbReference type="ARBA" id="ARBA00005466"/>
    </source>
</evidence>
<comment type="caution">
    <text evidence="8">The sequence shown here is derived from an EMBL/GenBank/DDBJ whole genome shotgun (WGS) entry which is preliminary data.</text>
</comment>
<dbReference type="Gene3D" id="3.30.465.10">
    <property type="match status" value="1"/>
</dbReference>
<evidence type="ECO:0000256" key="5">
    <source>
        <dbReference type="ARBA" id="ARBA00023002"/>
    </source>
</evidence>
<sequence>MKNHFQPSRRGFIAGAALGATPIAALPTALPAQAAGGAAGPGGRVVTPDDPRYPDLVWGANQRWIGAPEAVHVAGSTGDVAKIVRAAVRAGRRIAVRSGGHCYENFVGDPAVRVVLDLSRLDEVTYDPRRRAFAVEAGATLGDVYRGLYKDWGVTIPGGSCPTVGVGGHIAGGGFGPLSRSLGLTVDHLAAVEVVVVDADGGVRTVLATRAASDPHHDLWWAHTGGGGGNFGVVTRYWFRSPGATGDDAGSLLPRPPSEVLVSTVAWGWPTVNETSFARLLKNFGTFHERNSSPGSPYAAMFSQFNLTHKSAGGFAVTTQIDARTPNAERLLDDYLAAVNEGVGVPTLVLERRRLPWLHAATQWPGFAATDTTTRFKGKSAYLRKGLSDEQIAAFHKHLTRADYHNPTAIVMLMSHGGKVNTVAPGATAVAQRDSVIKANYIGFWTDQARDDEHVAWVRDFYRDVYADTGGVPVPGDRTDGCFINYADADLADPKWNGSQVAWHRLYYKDNYPRLQQVKARWDPRNVFHHALSIPLPKS</sequence>
<feature type="domain" description="FAD-binding PCMH-type" evidence="7">
    <location>
        <begin position="64"/>
        <end position="244"/>
    </location>
</feature>
<comment type="cofactor">
    <cofactor evidence="1">
        <name>FAD</name>
        <dbReference type="ChEBI" id="CHEBI:57692"/>
    </cofactor>
</comment>
<dbReference type="Proteomes" id="UP001501509">
    <property type="component" value="Unassembled WGS sequence"/>
</dbReference>
<dbReference type="PROSITE" id="PS00862">
    <property type="entry name" value="OX2_COVAL_FAD"/>
    <property type="match status" value="1"/>
</dbReference>
<evidence type="ECO:0000256" key="3">
    <source>
        <dbReference type="ARBA" id="ARBA00022630"/>
    </source>
</evidence>
<dbReference type="InterPro" id="IPR006311">
    <property type="entry name" value="TAT_signal"/>
</dbReference>
<dbReference type="InterPro" id="IPR050416">
    <property type="entry name" value="FAD-linked_Oxidoreductase"/>
</dbReference>
<evidence type="ECO:0000256" key="4">
    <source>
        <dbReference type="ARBA" id="ARBA00022827"/>
    </source>
</evidence>
<dbReference type="Pfam" id="PF08031">
    <property type="entry name" value="BBE"/>
    <property type="match status" value="1"/>
</dbReference>
<evidence type="ECO:0000256" key="6">
    <source>
        <dbReference type="SAM" id="SignalP"/>
    </source>
</evidence>
<organism evidence="8 9">
    <name type="scientific">Actinomadura fulvescens</name>
    <dbReference type="NCBI Taxonomy" id="46160"/>
    <lineage>
        <taxon>Bacteria</taxon>
        <taxon>Bacillati</taxon>
        <taxon>Actinomycetota</taxon>
        <taxon>Actinomycetes</taxon>
        <taxon>Streptosporangiales</taxon>
        <taxon>Thermomonosporaceae</taxon>
        <taxon>Actinomadura</taxon>
    </lineage>
</organism>
<dbReference type="InterPro" id="IPR012951">
    <property type="entry name" value="BBE"/>
</dbReference>
<protein>
    <submittedName>
        <fullName evidence="8">FAD-binding oxidoreductase</fullName>
    </submittedName>
</protein>
<dbReference type="Pfam" id="PF01565">
    <property type="entry name" value="FAD_binding_4"/>
    <property type="match status" value="1"/>
</dbReference>
<gene>
    <name evidence="8" type="ORF">GCM10010411_39050</name>
</gene>